<name>A0AA40VSA6_9NOST</name>
<comment type="caution">
    <text evidence="1">The sequence shown here is derived from an EMBL/GenBank/DDBJ whole genome shotgun (WGS) entry which is preliminary data.</text>
</comment>
<proteinExistence type="predicted"/>
<protein>
    <submittedName>
        <fullName evidence="1">Uncharacterized protein</fullName>
    </submittedName>
</protein>
<gene>
    <name evidence="1" type="ORF">FNW02_15380</name>
</gene>
<dbReference type="RefSeq" id="WP_191758403.1">
    <property type="nucleotide sequence ID" value="NZ_VJXY01000015.1"/>
</dbReference>
<dbReference type="AlphaFoldDB" id="A0AA40VSA6"/>
<dbReference type="Proteomes" id="UP001165986">
    <property type="component" value="Unassembled WGS sequence"/>
</dbReference>
<keyword evidence="2" id="KW-1185">Reference proteome</keyword>
<evidence type="ECO:0000313" key="1">
    <source>
        <dbReference type="EMBL" id="MBD6617176.1"/>
    </source>
</evidence>
<dbReference type="EMBL" id="VJXY01000015">
    <property type="protein sequence ID" value="MBD6617176.1"/>
    <property type="molecule type" value="Genomic_DNA"/>
</dbReference>
<accession>A0AA40VSA6</accession>
<evidence type="ECO:0000313" key="2">
    <source>
        <dbReference type="Proteomes" id="UP001165986"/>
    </source>
</evidence>
<reference evidence="1" key="1">
    <citation type="submission" date="2019-07" db="EMBL/GenBank/DDBJ databases">
        <title>Toxilogical consequences of a new and cryptic species of cyanobacteria (Komarekiella delphini-convector) recovered from the epidermis of a bottlenose dolphin and 1500 ft. in the air.</title>
        <authorList>
            <person name="Brown A.O."/>
            <person name="Dvorak P."/>
            <person name="Villanueva C.D."/>
            <person name="Foss A.J."/>
            <person name="Garvey A.D."/>
            <person name="Gibson Q.A."/>
            <person name="Johansen J.R."/>
            <person name="Casamatta D.A."/>
        </authorList>
    </citation>
    <scope>NUCLEOTIDE SEQUENCE</scope>
    <source>
        <strain evidence="1">SJRDD-AB1</strain>
    </source>
</reference>
<organism evidence="1 2">
    <name type="scientific">Komarekiella delphini-convector SJRDD-AB1</name>
    <dbReference type="NCBI Taxonomy" id="2593771"/>
    <lineage>
        <taxon>Bacteria</taxon>
        <taxon>Bacillati</taxon>
        <taxon>Cyanobacteriota</taxon>
        <taxon>Cyanophyceae</taxon>
        <taxon>Nostocales</taxon>
        <taxon>Nostocaceae</taxon>
        <taxon>Komarekiella</taxon>
        <taxon>Komarekiella delphini-convector</taxon>
    </lineage>
</organism>
<sequence length="63" mass="7203">MAAQTNTSDLLVELPEEEQELQSGGYWGHYGRPWGYYGKPWGWGGKPWGWGGKPWGWGGGWRY</sequence>